<dbReference type="Proteomes" id="UP000046067">
    <property type="component" value="Unassembled WGS sequence"/>
</dbReference>
<accession>A0A655WVK5</accession>
<evidence type="ECO:0000313" key="1">
    <source>
        <dbReference type="EMBL" id="CSB97746.1"/>
    </source>
</evidence>
<protein>
    <submittedName>
        <fullName evidence="1">Uncharacterized protein</fullName>
    </submittedName>
</protein>
<name>A0A655WVK5_VIBCL</name>
<dbReference type="AlphaFoldDB" id="A0A655WVK5"/>
<reference evidence="1 2" key="1">
    <citation type="submission" date="2015-07" db="EMBL/GenBank/DDBJ databases">
        <authorList>
            <consortium name="Pathogen Informatics"/>
        </authorList>
    </citation>
    <scope>NUCLEOTIDE SEQUENCE [LARGE SCALE GENOMIC DNA]</scope>
    <source>
        <strain evidence="1 2">A325</strain>
    </source>
</reference>
<evidence type="ECO:0000313" key="2">
    <source>
        <dbReference type="Proteomes" id="UP000046067"/>
    </source>
</evidence>
<gene>
    <name evidence="1" type="ORF">ERS013201_01471</name>
</gene>
<proteinExistence type="predicted"/>
<organism evidence="1 2">
    <name type="scientific">Vibrio cholerae</name>
    <dbReference type="NCBI Taxonomy" id="666"/>
    <lineage>
        <taxon>Bacteria</taxon>
        <taxon>Pseudomonadati</taxon>
        <taxon>Pseudomonadota</taxon>
        <taxon>Gammaproteobacteria</taxon>
        <taxon>Vibrionales</taxon>
        <taxon>Vibrionaceae</taxon>
        <taxon>Vibrio</taxon>
    </lineage>
</organism>
<sequence length="141" mass="16400">MQLTAGLGNVFYRLMDLLNKTIKAFGKLSDFIIAFHFNTLREITIPSAQIGKAFGNLIDRHSDTVSQENPHKNKDGSYRQCREHHTLCYGIQFRKYLMHRHGADQEPVHALDVNARYHDFFTLIVRRNQVEAGFVQQRTRP</sequence>
<dbReference type="EMBL" id="CWQJ01000007">
    <property type="protein sequence ID" value="CSB97746.1"/>
    <property type="molecule type" value="Genomic_DNA"/>
</dbReference>